<dbReference type="EMBL" id="WTPW01000064">
    <property type="protein sequence ID" value="KAF0552602.1"/>
    <property type="molecule type" value="Genomic_DNA"/>
</dbReference>
<sequence>MLNFAYALIINVILMMKKIFIFLKSNVFYIYFISLTMPFERVGGLYEMGTINSDQEKPLYSDKTKEIYIYKFIQKGNTALYQHLYSAISSYPINELTWKDPLTSQVISDESKIVENLQTNYKKAFEKIQ</sequence>
<dbReference type="OrthoDB" id="2361517at2759"/>
<evidence type="ECO:0000313" key="2">
    <source>
        <dbReference type="EMBL" id="KAF0552602.1"/>
    </source>
</evidence>
<keyword evidence="1" id="KW-1133">Transmembrane helix</keyword>
<keyword evidence="1" id="KW-0812">Transmembrane</keyword>
<dbReference type="AlphaFoldDB" id="A0A8H4B1F4"/>
<organism evidence="2 3">
    <name type="scientific">Gigaspora margarita</name>
    <dbReference type="NCBI Taxonomy" id="4874"/>
    <lineage>
        <taxon>Eukaryota</taxon>
        <taxon>Fungi</taxon>
        <taxon>Fungi incertae sedis</taxon>
        <taxon>Mucoromycota</taxon>
        <taxon>Glomeromycotina</taxon>
        <taxon>Glomeromycetes</taxon>
        <taxon>Diversisporales</taxon>
        <taxon>Gigasporaceae</taxon>
        <taxon>Gigaspora</taxon>
    </lineage>
</organism>
<dbReference type="Proteomes" id="UP000439903">
    <property type="component" value="Unassembled WGS sequence"/>
</dbReference>
<comment type="caution">
    <text evidence="2">The sequence shown here is derived from an EMBL/GenBank/DDBJ whole genome shotgun (WGS) entry which is preliminary data.</text>
</comment>
<name>A0A8H4B1F4_GIGMA</name>
<accession>A0A8H4B1F4</accession>
<reference evidence="2 3" key="1">
    <citation type="journal article" date="2019" name="Environ. Microbiol.">
        <title>At the nexus of three kingdoms: the genome of the mycorrhizal fungus Gigaspora margarita provides insights into plant, endobacterial and fungal interactions.</title>
        <authorList>
            <person name="Venice F."/>
            <person name="Ghignone S."/>
            <person name="Salvioli di Fossalunga A."/>
            <person name="Amselem J."/>
            <person name="Novero M."/>
            <person name="Xianan X."/>
            <person name="Sedzielewska Toro K."/>
            <person name="Morin E."/>
            <person name="Lipzen A."/>
            <person name="Grigoriev I.V."/>
            <person name="Henrissat B."/>
            <person name="Martin F.M."/>
            <person name="Bonfante P."/>
        </authorList>
    </citation>
    <scope>NUCLEOTIDE SEQUENCE [LARGE SCALE GENOMIC DNA]</scope>
    <source>
        <strain evidence="2 3">BEG34</strain>
    </source>
</reference>
<keyword evidence="1" id="KW-0472">Membrane</keyword>
<feature type="transmembrane region" description="Helical" evidence="1">
    <location>
        <begin position="6"/>
        <end position="32"/>
    </location>
</feature>
<protein>
    <submittedName>
        <fullName evidence="2">Uncharacterized protein</fullName>
    </submittedName>
</protein>
<keyword evidence="3" id="KW-1185">Reference proteome</keyword>
<gene>
    <name evidence="2" type="ORF">F8M41_021459</name>
</gene>
<evidence type="ECO:0000256" key="1">
    <source>
        <dbReference type="SAM" id="Phobius"/>
    </source>
</evidence>
<evidence type="ECO:0000313" key="3">
    <source>
        <dbReference type="Proteomes" id="UP000439903"/>
    </source>
</evidence>
<proteinExistence type="predicted"/>